<dbReference type="Gene3D" id="1.10.150.240">
    <property type="entry name" value="Putative phosphatase, domain 2"/>
    <property type="match status" value="1"/>
</dbReference>
<organism evidence="1">
    <name type="scientific">Micromonospora carbonacea</name>
    <dbReference type="NCBI Taxonomy" id="47853"/>
    <lineage>
        <taxon>Bacteria</taxon>
        <taxon>Bacillati</taxon>
        <taxon>Actinomycetota</taxon>
        <taxon>Actinomycetes</taxon>
        <taxon>Micromonosporales</taxon>
        <taxon>Micromonosporaceae</taxon>
        <taxon>Micromonospora</taxon>
    </lineage>
</organism>
<evidence type="ECO:0000313" key="1">
    <source>
        <dbReference type="EMBL" id="QLK00560.1"/>
    </source>
</evidence>
<dbReference type="EMBL" id="CP058905">
    <property type="protein sequence ID" value="QLK00560.1"/>
    <property type="molecule type" value="Genomic_DNA"/>
</dbReference>
<dbReference type="InterPro" id="IPR023198">
    <property type="entry name" value="PGP-like_dom2"/>
</dbReference>
<dbReference type="GO" id="GO:0004713">
    <property type="term" value="F:protein tyrosine kinase activity"/>
    <property type="evidence" value="ECO:0007669"/>
    <property type="project" value="TreeGrafter"/>
</dbReference>
<dbReference type="Pfam" id="PF13419">
    <property type="entry name" value="HAD_2"/>
    <property type="match status" value="1"/>
</dbReference>
<dbReference type="PANTHER" id="PTHR43434:SF20">
    <property type="entry name" value="5'-NUCLEOTIDASE"/>
    <property type="match status" value="1"/>
</dbReference>
<dbReference type="InterPro" id="IPR041492">
    <property type="entry name" value="HAD_2"/>
</dbReference>
<dbReference type="SUPFAM" id="SSF56784">
    <property type="entry name" value="HAD-like"/>
    <property type="match status" value="1"/>
</dbReference>
<dbReference type="InterPro" id="IPR023214">
    <property type="entry name" value="HAD_sf"/>
</dbReference>
<dbReference type="Gene3D" id="3.40.50.1000">
    <property type="entry name" value="HAD superfamily/HAD-like"/>
    <property type="match status" value="1"/>
</dbReference>
<proteinExistence type="predicted"/>
<name>A0A7D5YAP4_9ACTN</name>
<sequence length="229" mass="24281">MTPTCILLDLDGTLVDSAAGIAASIVVALKEIGVPLPDGGTLLSFIGPPMYQSFRSVLGLDESTASRALQLYRAAYVERGALNSRLYDEVPALLETLAAAGFPMAVATSKVEHQAERIIEHYGLTEHLVTVCGTSDGAGRSTKRDVIRECLLRLRAQGIDTSRPLMVGDRGYDVQSAAAEGIPAIRVLWGYGAPVESTGAYATAESPRALAQMLVSPREPKDLVSHPCS</sequence>
<dbReference type="GO" id="GO:0005829">
    <property type="term" value="C:cytosol"/>
    <property type="evidence" value="ECO:0007669"/>
    <property type="project" value="TreeGrafter"/>
</dbReference>
<dbReference type="AlphaFoldDB" id="A0A7D5YAP4"/>
<dbReference type="PANTHER" id="PTHR43434">
    <property type="entry name" value="PHOSPHOGLYCOLATE PHOSPHATASE"/>
    <property type="match status" value="1"/>
</dbReference>
<reference evidence="1" key="1">
    <citation type="submission" date="2020-08" db="EMBL/GenBank/DDBJ databases">
        <title>A bifunctional nitrone conjugated secondary metabolite targeting the ribosome.</title>
        <authorList>
            <person name="Limbrick E.M."/>
            <person name="Graf M."/>
            <person name="Derewacz D.K."/>
            <person name="Nguyen F."/>
            <person name="Spraggins J.M."/>
            <person name="Wieland M."/>
            <person name="Ynigez-Gutierrez A.E."/>
            <person name="Reisman B.J."/>
            <person name="Zinshteyn B."/>
            <person name="McCulloch K."/>
            <person name="Iverson T.M."/>
            <person name="Green R."/>
            <person name="Wilson D.N."/>
            <person name="Bachmann B.O."/>
        </authorList>
    </citation>
    <scope>NUCLEOTIDE SEQUENCE</scope>
    <source>
        <strain evidence="1">Africana</strain>
    </source>
</reference>
<dbReference type="InterPro" id="IPR050155">
    <property type="entry name" value="HAD-like_hydrolase_sf"/>
</dbReference>
<protein>
    <submittedName>
        <fullName evidence="1">HAD hydrolase-like protein</fullName>
    </submittedName>
</protein>
<keyword evidence="1" id="KW-0378">Hydrolase</keyword>
<dbReference type="InterPro" id="IPR036412">
    <property type="entry name" value="HAD-like_sf"/>
</dbReference>
<gene>
    <name evidence="1" type="ORF">HZU44_11355</name>
</gene>
<accession>A0A7D5YAP4</accession>
<dbReference type="GO" id="GO:0016787">
    <property type="term" value="F:hydrolase activity"/>
    <property type="evidence" value="ECO:0007669"/>
    <property type="project" value="UniProtKB-KW"/>
</dbReference>